<keyword evidence="2" id="KW-1185">Reference proteome</keyword>
<protein>
    <submittedName>
        <fullName evidence="1">Uncharacterized protein</fullName>
    </submittedName>
</protein>
<organism evidence="1 2">
    <name type="scientific">Allochromatium palmeri</name>
    <dbReference type="NCBI Taxonomy" id="231048"/>
    <lineage>
        <taxon>Bacteria</taxon>
        <taxon>Pseudomonadati</taxon>
        <taxon>Pseudomonadota</taxon>
        <taxon>Gammaproteobacteria</taxon>
        <taxon>Chromatiales</taxon>
        <taxon>Chromatiaceae</taxon>
        <taxon>Allochromatium</taxon>
    </lineage>
</organism>
<dbReference type="EMBL" id="WNKT01000046">
    <property type="protein sequence ID" value="MTW22601.1"/>
    <property type="molecule type" value="Genomic_DNA"/>
</dbReference>
<sequence>MKNLHLTTPIGADGLLHIPVAEFANQDVEVIVLPVTHKEARSFLVGQDALKKALEIGYIGSFEAEPDFSARYKNHLDWSRKAKPSVS</sequence>
<comment type="caution">
    <text evidence="1">The sequence shown here is derived from an EMBL/GenBank/DDBJ whole genome shotgun (WGS) entry which is preliminary data.</text>
</comment>
<gene>
    <name evidence="1" type="ORF">GJ668_16140</name>
</gene>
<name>A0A6N8EG12_9GAMM</name>
<proteinExistence type="predicted"/>
<reference evidence="1 2" key="1">
    <citation type="submission" date="2019-11" db="EMBL/GenBank/DDBJ databases">
        <title>Whole-genome sequence of the anaerobic purple sulfur bacterium Allochromatium palmeri DSM 15591.</title>
        <authorList>
            <person name="Kyndt J.A."/>
            <person name="Meyer T.E."/>
        </authorList>
    </citation>
    <scope>NUCLEOTIDE SEQUENCE [LARGE SCALE GENOMIC DNA]</scope>
    <source>
        <strain evidence="1 2">DSM 15591</strain>
    </source>
</reference>
<dbReference type="RefSeq" id="WP_155451162.1">
    <property type="nucleotide sequence ID" value="NZ_WNKT01000046.1"/>
</dbReference>
<evidence type="ECO:0000313" key="1">
    <source>
        <dbReference type="EMBL" id="MTW22601.1"/>
    </source>
</evidence>
<evidence type="ECO:0000313" key="2">
    <source>
        <dbReference type="Proteomes" id="UP000434044"/>
    </source>
</evidence>
<dbReference type="Proteomes" id="UP000434044">
    <property type="component" value="Unassembled WGS sequence"/>
</dbReference>
<dbReference type="OrthoDB" id="5772236at2"/>
<accession>A0A6N8EG12</accession>
<dbReference type="AlphaFoldDB" id="A0A6N8EG12"/>